<organism evidence="6 7">
    <name type="scientific">Georhizobium profundi</name>
    <dbReference type="NCBI Taxonomy" id="2341112"/>
    <lineage>
        <taxon>Bacteria</taxon>
        <taxon>Pseudomonadati</taxon>
        <taxon>Pseudomonadota</taxon>
        <taxon>Alphaproteobacteria</taxon>
        <taxon>Hyphomicrobiales</taxon>
        <taxon>Rhizobiaceae</taxon>
        <taxon>Georhizobium</taxon>
    </lineage>
</organism>
<dbReference type="Gene3D" id="3.40.50.300">
    <property type="entry name" value="P-loop containing nucleotide triphosphate hydrolases"/>
    <property type="match status" value="1"/>
</dbReference>
<dbReference type="CDD" id="cd19499">
    <property type="entry name" value="RecA-like_ClpB_Hsp104-like"/>
    <property type="match status" value="1"/>
</dbReference>
<protein>
    <submittedName>
        <fullName evidence="6">ATP-dependent Clp protease ATP-binding subunit</fullName>
    </submittedName>
</protein>
<keyword evidence="1" id="KW-0547">Nucleotide-binding</keyword>
<dbReference type="Proteomes" id="UP000268192">
    <property type="component" value="Chromosome"/>
</dbReference>
<evidence type="ECO:0000256" key="1">
    <source>
        <dbReference type="ARBA" id="ARBA00022741"/>
    </source>
</evidence>
<sequence>MPFLNDMLDDTDRRRKNDEALAAENALAEGTRPAKRAHKGLMTRFQFDLELVERHLRETIVGQDEAIAHVLDSLRIVCADIGDPRRPLTTTLFLGPTGVGKTELVRSVARAIHGDADAVCRIDMNTLSQEHYAAALTGAPPGYVGSKEGTTILDQEKIEGSHGRPGIVLFDELEKASDEVVLALLNVFDNGMLTVASGERTYSFRNALVFMTSNLATREIQALDGNSLAKLRARLSAASGARSEPRLKLAHKALLKRFPPEFVNRIDHIEVFNPITPQHMDQLVEVELSKLNRRIAKHRCRVVLDDDVSTFLAKAGYDQRFGARGLRRALRKHVEVALAKYLLDRYVSSELDQFLTQLRARLIEDQRIDFEIDNQAG</sequence>
<dbReference type="GO" id="GO:0016887">
    <property type="term" value="F:ATP hydrolysis activity"/>
    <property type="evidence" value="ECO:0007669"/>
    <property type="project" value="InterPro"/>
</dbReference>
<evidence type="ECO:0000259" key="5">
    <source>
        <dbReference type="SMART" id="SM01086"/>
    </source>
</evidence>
<reference evidence="6 7" key="1">
    <citation type="submission" date="2018-09" db="EMBL/GenBank/DDBJ databases">
        <title>Marinorhizobium profundi gen. nov., sp. nov., isolated from a deep-sea sediment sample from the New Britain Trench and proposal of Marinorhizobiaceae fam. nov. in the order Rhizobiales of the class Alphaproteobacteria.</title>
        <authorList>
            <person name="Cao J."/>
        </authorList>
    </citation>
    <scope>NUCLEOTIDE SEQUENCE [LARGE SCALE GENOMIC DNA]</scope>
    <source>
        <strain evidence="6 7">WS11</strain>
    </source>
</reference>
<dbReference type="GO" id="GO:0005524">
    <property type="term" value="F:ATP binding"/>
    <property type="evidence" value="ECO:0007669"/>
    <property type="project" value="UniProtKB-KW"/>
</dbReference>
<dbReference type="InterPro" id="IPR050130">
    <property type="entry name" value="ClpA_ClpB"/>
</dbReference>
<gene>
    <name evidence="6" type="ORF">D5400_03995</name>
</gene>
<keyword evidence="6" id="KW-0378">Hydrolase</keyword>
<dbReference type="OrthoDB" id="9803641at2"/>
<dbReference type="GO" id="GO:0005737">
    <property type="term" value="C:cytoplasm"/>
    <property type="evidence" value="ECO:0007669"/>
    <property type="project" value="TreeGrafter"/>
</dbReference>
<evidence type="ECO:0000256" key="3">
    <source>
        <dbReference type="ARBA" id="ARBA00023186"/>
    </source>
</evidence>
<dbReference type="AlphaFoldDB" id="A0A3Q8XLS7"/>
<dbReference type="InterPro" id="IPR001270">
    <property type="entry name" value="ClpA/B"/>
</dbReference>
<dbReference type="PRINTS" id="PR00300">
    <property type="entry name" value="CLPPROTEASEA"/>
</dbReference>
<dbReference type="GO" id="GO:0008233">
    <property type="term" value="F:peptidase activity"/>
    <property type="evidence" value="ECO:0007669"/>
    <property type="project" value="UniProtKB-KW"/>
</dbReference>
<name>A0A3Q8XLS7_9HYPH</name>
<evidence type="ECO:0000313" key="7">
    <source>
        <dbReference type="Proteomes" id="UP000268192"/>
    </source>
</evidence>
<keyword evidence="6" id="KW-0645">Protease</keyword>
<dbReference type="InterPro" id="IPR003959">
    <property type="entry name" value="ATPase_AAA_core"/>
</dbReference>
<dbReference type="PANTHER" id="PTHR11638">
    <property type="entry name" value="ATP-DEPENDENT CLP PROTEASE"/>
    <property type="match status" value="1"/>
</dbReference>
<dbReference type="Pfam" id="PF07724">
    <property type="entry name" value="AAA_2"/>
    <property type="match status" value="1"/>
</dbReference>
<dbReference type="RefSeq" id="WP_126007859.1">
    <property type="nucleotide sequence ID" value="NZ_CP032509.1"/>
</dbReference>
<dbReference type="GO" id="GO:0006508">
    <property type="term" value="P:proteolysis"/>
    <property type="evidence" value="ECO:0007669"/>
    <property type="project" value="UniProtKB-KW"/>
</dbReference>
<evidence type="ECO:0000256" key="2">
    <source>
        <dbReference type="ARBA" id="ARBA00022840"/>
    </source>
</evidence>
<dbReference type="Gene3D" id="1.10.8.60">
    <property type="match status" value="1"/>
</dbReference>
<dbReference type="InterPro" id="IPR003593">
    <property type="entry name" value="AAA+_ATPase"/>
</dbReference>
<dbReference type="SMART" id="SM00382">
    <property type="entry name" value="AAA"/>
    <property type="match status" value="1"/>
</dbReference>
<evidence type="ECO:0000259" key="4">
    <source>
        <dbReference type="SMART" id="SM00382"/>
    </source>
</evidence>
<proteinExistence type="predicted"/>
<dbReference type="SMART" id="SM01086">
    <property type="entry name" value="ClpB_D2-small"/>
    <property type="match status" value="1"/>
</dbReference>
<keyword evidence="3" id="KW-0143">Chaperone</keyword>
<dbReference type="EMBL" id="CP032509">
    <property type="protein sequence ID" value="AZN70546.1"/>
    <property type="molecule type" value="Genomic_DNA"/>
</dbReference>
<dbReference type="InterPro" id="IPR019489">
    <property type="entry name" value="Clp_ATPase_C"/>
</dbReference>
<dbReference type="SUPFAM" id="SSF52540">
    <property type="entry name" value="P-loop containing nucleoside triphosphate hydrolases"/>
    <property type="match status" value="1"/>
</dbReference>
<dbReference type="Pfam" id="PF10431">
    <property type="entry name" value="ClpB_D2-small"/>
    <property type="match status" value="1"/>
</dbReference>
<keyword evidence="2 6" id="KW-0067">ATP-binding</keyword>
<accession>A0A3Q8XLS7</accession>
<evidence type="ECO:0000313" key="6">
    <source>
        <dbReference type="EMBL" id="AZN70546.1"/>
    </source>
</evidence>
<dbReference type="PANTHER" id="PTHR11638:SF18">
    <property type="entry name" value="HEAT SHOCK PROTEIN 104"/>
    <property type="match status" value="1"/>
</dbReference>
<dbReference type="InterPro" id="IPR027417">
    <property type="entry name" value="P-loop_NTPase"/>
</dbReference>
<feature type="domain" description="Clp ATPase C-terminal" evidence="5">
    <location>
        <begin position="275"/>
        <end position="360"/>
    </location>
</feature>
<feature type="domain" description="AAA+ ATPase" evidence="4">
    <location>
        <begin position="87"/>
        <end position="340"/>
    </location>
</feature>
<keyword evidence="7" id="KW-1185">Reference proteome</keyword>
<dbReference type="KEGG" id="abaw:D5400_03995"/>
<dbReference type="GO" id="GO:0034605">
    <property type="term" value="P:cellular response to heat"/>
    <property type="evidence" value="ECO:0007669"/>
    <property type="project" value="TreeGrafter"/>
</dbReference>